<proteinExistence type="inferred from homology"/>
<dbReference type="PANTHER" id="PTHR33797:SF2">
    <property type="entry name" value="ORGANIC HYDROPEROXIDE RESISTANCE PROTEIN-LIKE"/>
    <property type="match status" value="1"/>
</dbReference>
<dbReference type="Gene3D" id="3.30.300.20">
    <property type="match status" value="1"/>
</dbReference>
<gene>
    <name evidence="2" type="ORF">EV213_11657</name>
</gene>
<dbReference type="RefSeq" id="WP_133581546.1">
    <property type="nucleotide sequence ID" value="NZ_SNYJ01000016.1"/>
</dbReference>
<dbReference type="InterPro" id="IPR003718">
    <property type="entry name" value="OsmC/Ohr_fam"/>
</dbReference>
<dbReference type="AlphaFoldDB" id="A0A4R6TSX4"/>
<evidence type="ECO:0000313" key="2">
    <source>
        <dbReference type="EMBL" id="TDQ36758.1"/>
    </source>
</evidence>
<dbReference type="EMBL" id="SNYJ01000016">
    <property type="protein sequence ID" value="TDQ36758.1"/>
    <property type="molecule type" value="Genomic_DNA"/>
</dbReference>
<protein>
    <submittedName>
        <fullName evidence="2">Ohr subfamily peroxiredoxin</fullName>
    </submittedName>
</protein>
<dbReference type="Gene3D" id="2.20.25.10">
    <property type="match status" value="1"/>
</dbReference>
<dbReference type="GO" id="GO:0006979">
    <property type="term" value="P:response to oxidative stress"/>
    <property type="evidence" value="ECO:0007669"/>
    <property type="project" value="InterPro"/>
</dbReference>
<comment type="caution">
    <text evidence="2">The sequence shown here is derived from an EMBL/GenBank/DDBJ whole genome shotgun (WGS) entry which is preliminary data.</text>
</comment>
<dbReference type="InterPro" id="IPR019953">
    <property type="entry name" value="OHR"/>
</dbReference>
<keyword evidence="3" id="KW-1185">Reference proteome</keyword>
<dbReference type="NCBIfam" id="TIGR03561">
    <property type="entry name" value="organ_hyd_perox"/>
    <property type="match status" value="1"/>
</dbReference>
<dbReference type="SUPFAM" id="SSF82784">
    <property type="entry name" value="OsmC-like"/>
    <property type="match status" value="1"/>
</dbReference>
<dbReference type="PANTHER" id="PTHR33797">
    <property type="entry name" value="ORGANIC HYDROPEROXIDE RESISTANCE PROTEIN-LIKE"/>
    <property type="match status" value="1"/>
</dbReference>
<dbReference type="InterPro" id="IPR036102">
    <property type="entry name" value="OsmC/Ohrsf"/>
</dbReference>
<reference evidence="2 3" key="1">
    <citation type="submission" date="2019-03" db="EMBL/GenBank/DDBJ databases">
        <title>Genomic Encyclopedia of Type Strains, Phase IV (KMG-IV): sequencing the most valuable type-strain genomes for metagenomic binning, comparative biology and taxonomic classification.</title>
        <authorList>
            <person name="Goeker M."/>
        </authorList>
    </citation>
    <scope>NUCLEOTIDE SEQUENCE [LARGE SCALE GENOMIC DNA]</scope>
    <source>
        <strain evidence="2 3">DSM 28697</strain>
    </source>
</reference>
<sequence>MKPLYTAKATAQGGRDGHVRSSDGIIDLDVSMPKELGGAGKEATNPEQLFAAGYSACFESALRLVAGQKKISIPDETKITGEVTIGKDESDGGFKLAVKLEVNLPGIANETAQELLEAAHQTCPYSKATRGNIDVELTQA</sequence>
<accession>A0A4R6TSX4</accession>
<name>A0A4R6TSX4_9BACI</name>
<dbReference type="OrthoDB" id="9797508at2"/>
<dbReference type="Proteomes" id="UP000295632">
    <property type="component" value="Unassembled WGS sequence"/>
</dbReference>
<organism evidence="2 3">
    <name type="scientific">Aureibacillus halotolerans</name>
    <dbReference type="NCBI Taxonomy" id="1508390"/>
    <lineage>
        <taxon>Bacteria</taxon>
        <taxon>Bacillati</taxon>
        <taxon>Bacillota</taxon>
        <taxon>Bacilli</taxon>
        <taxon>Bacillales</taxon>
        <taxon>Bacillaceae</taxon>
        <taxon>Aureibacillus</taxon>
    </lineage>
</organism>
<dbReference type="InterPro" id="IPR015946">
    <property type="entry name" value="KH_dom-like_a/b"/>
</dbReference>
<evidence type="ECO:0000256" key="1">
    <source>
        <dbReference type="ARBA" id="ARBA00007378"/>
    </source>
</evidence>
<comment type="similarity">
    <text evidence="1">Belongs to the OsmC/Ohr family.</text>
</comment>
<evidence type="ECO:0000313" key="3">
    <source>
        <dbReference type="Proteomes" id="UP000295632"/>
    </source>
</evidence>
<dbReference type="Pfam" id="PF02566">
    <property type="entry name" value="OsmC"/>
    <property type="match status" value="1"/>
</dbReference>